<reference evidence="3 4" key="1">
    <citation type="submission" date="2019-01" db="EMBL/GenBank/DDBJ databases">
        <title>Muriicola soli sp. nov., isolated from soil.</title>
        <authorList>
            <person name="Kang H.J."/>
            <person name="Kim S.B."/>
        </authorList>
    </citation>
    <scope>NUCLEOTIDE SEQUENCE [LARGE SCALE GENOMIC DNA]</scope>
    <source>
        <strain evidence="3 4">MMS17-SY002</strain>
    </source>
</reference>
<feature type="transmembrane region" description="Helical" evidence="1">
    <location>
        <begin position="134"/>
        <end position="153"/>
    </location>
</feature>
<keyword evidence="1" id="KW-0812">Transmembrane</keyword>
<dbReference type="InterPro" id="IPR036938">
    <property type="entry name" value="PAP2/HPO_sf"/>
</dbReference>
<dbReference type="Gene3D" id="1.20.144.10">
    <property type="entry name" value="Phosphatidic acid phosphatase type 2/haloperoxidase"/>
    <property type="match status" value="2"/>
</dbReference>
<dbReference type="SMART" id="SM00014">
    <property type="entry name" value="acidPPc"/>
    <property type="match status" value="1"/>
</dbReference>
<evidence type="ECO:0000313" key="4">
    <source>
        <dbReference type="Proteomes" id="UP000290889"/>
    </source>
</evidence>
<dbReference type="RefSeq" id="WP_129602512.1">
    <property type="nucleotide sequence ID" value="NZ_CP035544.1"/>
</dbReference>
<dbReference type="KEGG" id="mur:EQY75_02300"/>
<evidence type="ECO:0000259" key="2">
    <source>
        <dbReference type="SMART" id="SM00014"/>
    </source>
</evidence>
<feature type="transmembrane region" description="Helical" evidence="1">
    <location>
        <begin position="159"/>
        <end position="182"/>
    </location>
</feature>
<dbReference type="SUPFAM" id="SSF48317">
    <property type="entry name" value="Acid phosphatase/Vanadium-dependent haloperoxidase"/>
    <property type="match status" value="1"/>
</dbReference>
<keyword evidence="4" id="KW-1185">Reference proteome</keyword>
<dbReference type="EMBL" id="CP035544">
    <property type="protein sequence ID" value="QBA63482.1"/>
    <property type="molecule type" value="Genomic_DNA"/>
</dbReference>
<dbReference type="OrthoDB" id="9789113at2"/>
<sequence length="190" mass="22384">MWERLIEWDRNTFIYLNNLGIEEYDWFWSLVTHTTTWIPLFILFFVLFLRHYKGKDALAMILMTVLLFGFVMALMYLTKEFVGRLRPNNVSDLNGIVRVLFRPNDYSFFSGHAANSFAVTTLVVLFLRSKFSWVWVFYLWPVLFSMSRIYVGVHYPLDLIAGALVGLLMAFIFYSIFTKVLVPYLGLSRP</sequence>
<feature type="transmembrane region" description="Helical" evidence="1">
    <location>
        <begin position="57"/>
        <end position="77"/>
    </location>
</feature>
<feature type="transmembrane region" description="Helical" evidence="1">
    <location>
        <begin position="106"/>
        <end position="127"/>
    </location>
</feature>
<feature type="transmembrane region" description="Helical" evidence="1">
    <location>
        <begin position="26"/>
        <end position="50"/>
    </location>
</feature>
<dbReference type="PANTHER" id="PTHR14969:SF13">
    <property type="entry name" value="AT30094P"/>
    <property type="match status" value="1"/>
</dbReference>
<gene>
    <name evidence="3" type="ORF">EQY75_02300</name>
</gene>
<keyword evidence="1" id="KW-1133">Transmembrane helix</keyword>
<name>A0A411E748_9FLAO</name>
<accession>A0A411E748</accession>
<dbReference type="Pfam" id="PF01569">
    <property type="entry name" value="PAP2"/>
    <property type="match status" value="1"/>
</dbReference>
<evidence type="ECO:0000313" key="3">
    <source>
        <dbReference type="EMBL" id="QBA63482.1"/>
    </source>
</evidence>
<dbReference type="Proteomes" id="UP000290889">
    <property type="component" value="Chromosome"/>
</dbReference>
<dbReference type="InterPro" id="IPR000326">
    <property type="entry name" value="PAP2/HPO"/>
</dbReference>
<dbReference type="AlphaFoldDB" id="A0A411E748"/>
<dbReference type="PANTHER" id="PTHR14969">
    <property type="entry name" value="SPHINGOSINE-1-PHOSPHATE PHOSPHOHYDROLASE"/>
    <property type="match status" value="1"/>
</dbReference>
<proteinExistence type="predicted"/>
<keyword evidence="1" id="KW-0472">Membrane</keyword>
<organism evidence="3 4">
    <name type="scientific">Muriicola soli</name>
    <dbReference type="NCBI Taxonomy" id="2507538"/>
    <lineage>
        <taxon>Bacteria</taxon>
        <taxon>Pseudomonadati</taxon>
        <taxon>Bacteroidota</taxon>
        <taxon>Flavobacteriia</taxon>
        <taxon>Flavobacteriales</taxon>
        <taxon>Flavobacteriaceae</taxon>
        <taxon>Muriicola</taxon>
    </lineage>
</organism>
<protein>
    <submittedName>
        <fullName evidence="3">Phosphatase PAP2 family protein</fullName>
    </submittedName>
</protein>
<feature type="domain" description="Phosphatidic acid phosphatase type 2/haloperoxidase" evidence="2">
    <location>
        <begin position="61"/>
        <end position="174"/>
    </location>
</feature>
<evidence type="ECO:0000256" key="1">
    <source>
        <dbReference type="SAM" id="Phobius"/>
    </source>
</evidence>